<dbReference type="InterPro" id="IPR014710">
    <property type="entry name" value="RmlC-like_jellyroll"/>
</dbReference>
<feature type="domain" description="Mannose-6-phosphate isomerase cupin" evidence="8">
    <location>
        <begin position="246"/>
        <end position="316"/>
    </location>
</feature>
<evidence type="ECO:0000256" key="2">
    <source>
        <dbReference type="ARBA" id="ARBA00022833"/>
    </source>
</evidence>
<keyword evidence="2 5" id="KW-0862">Zinc</keyword>
<feature type="binding site" evidence="5">
    <location>
        <position position="106"/>
    </location>
    <ligand>
        <name>Zn(2+)</name>
        <dbReference type="ChEBI" id="CHEBI:29105"/>
    </ligand>
</feature>
<dbReference type="AlphaFoldDB" id="A0A9D1E2E3"/>
<name>A0A9D1E2E3_9BACT</name>
<dbReference type="PANTHER" id="PTHR42742:SF3">
    <property type="entry name" value="FRUCTOKINASE"/>
    <property type="match status" value="1"/>
</dbReference>
<evidence type="ECO:0000259" key="7">
    <source>
        <dbReference type="Pfam" id="PF20511"/>
    </source>
</evidence>
<evidence type="ECO:0000256" key="5">
    <source>
        <dbReference type="PIRSR" id="PIRSR036894-1"/>
    </source>
</evidence>
<dbReference type="InterPro" id="IPR046457">
    <property type="entry name" value="PMI_typeI_cat"/>
</dbReference>
<evidence type="ECO:0000313" key="9">
    <source>
        <dbReference type="EMBL" id="HIR63347.1"/>
    </source>
</evidence>
<feature type="active site" evidence="6">
    <location>
        <position position="201"/>
    </location>
</feature>
<dbReference type="SUPFAM" id="SSF51182">
    <property type="entry name" value="RmlC-like cupins"/>
    <property type="match status" value="1"/>
</dbReference>
<evidence type="ECO:0000256" key="3">
    <source>
        <dbReference type="ARBA" id="ARBA00029741"/>
    </source>
</evidence>
<reference evidence="9" key="2">
    <citation type="journal article" date="2021" name="PeerJ">
        <title>Extensive microbial diversity within the chicken gut microbiome revealed by metagenomics and culture.</title>
        <authorList>
            <person name="Gilroy R."/>
            <person name="Ravi A."/>
            <person name="Getino M."/>
            <person name="Pursley I."/>
            <person name="Horton D.L."/>
            <person name="Alikhan N.F."/>
            <person name="Baker D."/>
            <person name="Gharbi K."/>
            <person name="Hall N."/>
            <person name="Watson M."/>
            <person name="Adriaenssens E.M."/>
            <person name="Foster-Nyarko E."/>
            <person name="Jarju S."/>
            <person name="Secka A."/>
            <person name="Antonio M."/>
            <person name="Oren A."/>
            <person name="Chaudhuri R.R."/>
            <person name="La Ragione R."/>
            <person name="Hildebrand F."/>
            <person name="Pallen M.J."/>
        </authorList>
    </citation>
    <scope>NUCLEOTIDE SEQUENCE</scope>
    <source>
        <strain evidence="9">ChiHjej13B12-12457</strain>
    </source>
</reference>
<dbReference type="EMBL" id="DVHI01000094">
    <property type="protein sequence ID" value="HIR63347.1"/>
    <property type="molecule type" value="Genomic_DNA"/>
</dbReference>
<reference evidence="9" key="1">
    <citation type="submission" date="2020-10" db="EMBL/GenBank/DDBJ databases">
        <authorList>
            <person name="Gilroy R."/>
        </authorList>
    </citation>
    <scope>NUCLEOTIDE SEQUENCE</scope>
    <source>
        <strain evidence="9">ChiHjej13B12-12457</strain>
    </source>
</reference>
<dbReference type="InterPro" id="IPR011051">
    <property type="entry name" value="RmlC_Cupin_sf"/>
</dbReference>
<dbReference type="InterPro" id="IPR014628">
    <property type="entry name" value="Man6P_isomerase_Firm_short"/>
</dbReference>
<dbReference type="PIRSF" id="PIRSF036894">
    <property type="entry name" value="PMI_Firm_short"/>
    <property type="match status" value="1"/>
</dbReference>
<feature type="binding site" evidence="5">
    <location>
        <position position="181"/>
    </location>
    <ligand>
        <name>Zn(2+)</name>
        <dbReference type="ChEBI" id="CHEBI:29105"/>
    </ligand>
</feature>
<proteinExistence type="predicted"/>
<dbReference type="InterPro" id="IPR051804">
    <property type="entry name" value="Carb_Metab_Reg_Kinase/Isom"/>
</dbReference>
<comment type="caution">
    <text evidence="9">The sequence shown here is derived from an EMBL/GenBank/DDBJ whole genome shotgun (WGS) entry which is preliminary data.</text>
</comment>
<dbReference type="InterPro" id="IPR049071">
    <property type="entry name" value="MPI_cupin_dom"/>
</dbReference>
<evidence type="ECO:0000256" key="1">
    <source>
        <dbReference type="ARBA" id="ARBA00022723"/>
    </source>
</evidence>
<gene>
    <name evidence="9" type="ORF">IAC94_07500</name>
</gene>
<keyword evidence="1 5" id="KW-0479">Metal-binding</keyword>
<evidence type="ECO:0000256" key="6">
    <source>
        <dbReference type="PIRSR" id="PIRSR036894-2"/>
    </source>
</evidence>
<accession>A0A9D1E2E3</accession>
<dbReference type="GO" id="GO:0008270">
    <property type="term" value="F:zinc ion binding"/>
    <property type="evidence" value="ECO:0007669"/>
    <property type="project" value="InterPro"/>
</dbReference>
<evidence type="ECO:0000256" key="4">
    <source>
        <dbReference type="ARBA" id="ARBA00030762"/>
    </source>
</evidence>
<dbReference type="Pfam" id="PF20511">
    <property type="entry name" value="PMI_typeI_cat"/>
    <property type="match status" value="1"/>
</dbReference>
<protein>
    <recommendedName>
        <fullName evidence="3">Phosphohexomutase</fullName>
    </recommendedName>
    <alternativeName>
        <fullName evidence="4">Phosphomannose isomerase</fullName>
    </alternativeName>
</protein>
<dbReference type="Proteomes" id="UP000886744">
    <property type="component" value="Unassembled WGS sequence"/>
</dbReference>
<dbReference type="Pfam" id="PF21621">
    <property type="entry name" value="MPI_cupin_dom"/>
    <property type="match status" value="1"/>
</dbReference>
<sequence>MKKAIYPIKFIPQPRERVWGGRRLAAQFHKPFDPDAVIGESWEVSGFEDESSVIENGWLEDNPLFDVIETYMDEIVGEDNYKRFGNEFPVLVKLLDIQERLSVQVHPDDETAFDRHNSYGKTEAWYVLEADPTARIYMGFNKDLDMHEFLDRCAAGTLEEVLNVVTPKKGDFFFIEAGTVHSAGGGLVIAEIQQLSDVTYRIYDWGRENNPATARQMHVDLALTCIDYRKYDGSGFVPAGGNALSKKLVECKYFTANELQLTDPLRVWPDRYESFLLYCCLEGEAVITPSDSSQPTPLLRGEWVLIPAAMSEFVLSAITAGTRLMEVYIGRPEEKDSYIKE</sequence>
<feature type="binding site" evidence="5">
    <location>
        <position position="123"/>
    </location>
    <ligand>
        <name>Zn(2+)</name>
        <dbReference type="ChEBI" id="CHEBI:29105"/>
    </ligand>
</feature>
<keyword evidence="9" id="KW-0413">Isomerase</keyword>
<feature type="domain" description="Phosphomannose isomerase type I catalytic" evidence="7">
    <location>
        <begin position="12"/>
        <end position="116"/>
    </location>
</feature>
<dbReference type="GO" id="GO:0004476">
    <property type="term" value="F:mannose-6-phosphate isomerase activity"/>
    <property type="evidence" value="ECO:0007669"/>
    <property type="project" value="InterPro"/>
</dbReference>
<dbReference type="Gene3D" id="2.60.120.10">
    <property type="entry name" value="Jelly Rolls"/>
    <property type="match status" value="2"/>
</dbReference>
<evidence type="ECO:0000313" key="10">
    <source>
        <dbReference type="Proteomes" id="UP000886744"/>
    </source>
</evidence>
<dbReference type="PANTHER" id="PTHR42742">
    <property type="entry name" value="TRANSCRIPTIONAL REPRESSOR MPRA"/>
    <property type="match status" value="1"/>
</dbReference>
<evidence type="ECO:0000259" key="8">
    <source>
        <dbReference type="Pfam" id="PF21621"/>
    </source>
</evidence>
<comment type="cofactor">
    <cofactor evidence="5">
        <name>Zn(2+)</name>
        <dbReference type="ChEBI" id="CHEBI:29105"/>
    </cofactor>
    <text evidence="5">Binds 1 zinc ion per subunit.</text>
</comment>
<dbReference type="CDD" id="cd07010">
    <property type="entry name" value="cupin_PMI_type_I_N_bac"/>
    <property type="match status" value="1"/>
</dbReference>
<dbReference type="GO" id="GO:0005975">
    <property type="term" value="P:carbohydrate metabolic process"/>
    <property type="evidence" value="ECO:0007669"/>
    <property type="project" value="InterPro"/>
</dbReference>
<organism evidence="9 10">
    <name type="scientific">Candidatus Coprenecus avistercoris</name>
    <dbReference type="NCBI Taxonomy" id="2840730"/>
    <lineage>
        <taxon>Bacteria</taxon>
        <taxon>Pseudomonadati</taxon>
        <taxon>Bacteroidota</taxon>
        <taxon>Bacteroidia</taxon>
        <taxon>Bacteroidales</taxon>
        <taxon>Rikenellaceae</taxon>
        <taxon>Rikenellaceae incertae sedis</taxon>
        <taxon>Candidatus Coprenecus</taxon>
    </lineage>
</organism>